<protein>
    <submittedName>
        <fullName evidence="1">Uncharacterized protein</fullName>
    </submittedName>
</protein>
<organism evidence="1">
    <name type="scientific">Anguilla anguilla</name>
    <name type="common">European freshwater eel</name>
    <name type="synonym">Muraena anguilla</name>
    <dbReference type="NCBI Taxonomy" id="7936"/>
    <lineage>
        <taxon>Eukaryota</taxon>
        <taxon>Metazoa</taxon>
        <taxon>Chordata</taxon>
        <taxon>Craniata</taxon>
        <taxon>Vertebrata</taxon>
        <taxon>Euteleostomi</taxon>
        <taxon>Actinopterygii</taxon>
        <taxon>Neopterygii</taxon>
        <taxon>Teleostei</taxon>
        <taxon>Anguilliformes</taxon>
        <taxon>Anguillidae</taxon>
        <taxon>Anguilla</taxon>
    </lineage>
</organism>
<reference evidence="1" key="1">
    <citation type="submission" date="2014-11" db="EMBL/GenBank/DDBJ databases">
        <authorList>
            <person name="Amaro Gonzalez C."/>
        </authorList>
    </citation>
    <scope>NUCLEOTIDE SEQUENCE</scope>
</reference>
<sequence>MKMLYTSSDIVRTGSYHTVQGRS</sequence>
<name>A0A0E9SAD1_ANGAN</name>
<reference evidence="1" key="2">
    <citation type="journal article" date="2015" name="Fish Shellfish Immunol.">
        <title>Early steps in the European eel (Anguilla anguilla)-Vibrio vulnificus interaction in the gills: Role of the RtxA13 toxin.</title>
        <authorList>
            <person name="Callol A."/>
            <person name="Pajuelo D."/>
            <person name="Ebbesson L."/>
            <person name="Teles M."/>
            <person name="MacKenzie S."/>
            <person name="Amaro C."/>
        </authorList>
    </citation>
    <scope>NUCLEOTIDE SEQUENCE</scope>
</reference>
<dbReference type="AlphaFoldDB" id="A0A0E9SAD1"/>
<dbReference type="EMBL" id="GBXM01070927">
    <property type="protein sequence ID" value="JAH37650.1"/>
    <property type="molecule type" value="Transcribed_RNA"/>
</dbReference>
<accession>A0A0E9SAD1</accession>
<proteinExistence type="predicted"/>
<evidence type="ECO:0000313" key="1">
    <source>
        <dbReference type="EMBL" id="JAH37650.1"/>
    </source>
</evidence>